<dbReference type="CDD" id="cd06261">
    <property type="entry name" value="TM_PBP2"/>
    <property type="match status" value="1"/>
</dbReference>
<dbReference type="OrthoDB" id="3524874at2"/>
<dbReference type="GO" id="GO:0055085">
    <property type="term" value="P:transmembrane transport"/>
    <property type="evidence" value="ECO:0007669"/>
    <property type="project" value="InterPro"/>
</dbReference>
<evidence type="ECO:0000256" key="4">
    <source>
        <dbReference type="ARBA" id="ARBA00022692"/>
    </source>
</evidence>
<evidence type="ECO:0000256" key="2">
    <source>
        <dbReference type="ARBA" id="ARBA00022448"/>
    </source>
</evidence>
<keyword evidence="6 7" id="KW-0472">Membrane</keyword>
<dbReference type="EMBL" id="FRCS01000008">
    <property type="protein sequence ID" value="SHN42621.1"/>
    <property type="molecule type" value="Genomic_DNA"/>
</dbReference>
<evidence type="ECO:0000256" key="3">
    <source>
        <dbReference type="ARBA" id="ARBA00022475"/>
    </source>
</evidence>
<evidence type="ECO:0000256" key="7">
    <source>
        <dbReference type="RuleBase" id="RU363032"/>
    </source>
</evidence>
<dbReference type="AlphaFoldDB" id="A0A1M7R8Y6"/>
<keyword evidence="4 7" id="KW-0812">Transmembrane</keyword>
<feature type="transmembrane region" description="Helical" evidence="7">
    <location>
        <begin position="93"/>
        <end position="117"/>
    </location>
</feature>
<dbReference type="InterPro" id="IPR000515">
    <property type="entry name" value="MetI-like"/>
</dbReference>
<reference evidence="9 10" key="1">
    <citation type="submission" date="2016-11" db="EMBL/GenBank/DDBJ databases">
        <authorList>
            <person name="Jaros S."/>
            <person name="Januszkiewicz K."/>
            <person name="Wedrychowicz H."/>
        </authorList>
    </citation>
    <scope>NUCLEOTIDE SEQUENCE [LARGE SCALE GENOMIC DNA]</scope>
    <source>
        <strain evidence="9 10">DSM 46144</strain>
    </source>
</reference>
<protein>
    <submittedName>
        <fullName evidence="9">Carbohydrate ABC transporter membrane protein 2, CUT1 family</fullName>
    </submittedName>
</protein>
<comment type="similarity">
    <text evidence="7">Belongs to the binding-protein-dependent transport system permease family.</text>
</comment>
<evidence type="ECO:0000256" key="6">
    <source>
        <dbReference type="ARBA" id="ARBA00023136"/>
    </source>
</evidence>
<comment type="subcellular location">
    <subcellularLocation>
        <location evidence="1 7">Cell membrane</location>
        <topology evidence="1 7">Multi-pass membrane protein</topology>
    </subcellularLocation>
</comment>
<organism evidence="9 10">
    <name type="scientific">Cryptosporangium aurantiacum</name>
    <dbReference type="NCBI Taxonomy" id="134849"/>
    <lineage>
        <taxon>Bacteria</taxon>
        <taxon>Bacillati</taxon>
        <taxon>Actinomycetota</taxon>
        <taxon>Actinomycetes</taxon>
        <taxon>Cryptosporangiales</taxon>
        <taxon>Cryptosporangiaceae</taxon>
        <taxon>Cryptosporangium</taxon>
    </lineage>
</organism>
<dbReference type="Proteomes" id="UP000184440">
    <property type="component" value="Unassembled WGS sequence"/>
</dbReference>
<keyword evidence="3" id="KW-1003">Cell membrane</keyword>
<evidence type="ECO:0000259" key="8">
    <source>
        <dbReference type="PROSITE" id="PS50928"/>
    </source>
</evidence>
<dbReference type="PANTHER" id="PTHR32243">
    <property type="entry name" value="MALTOSE TRANSPORT SYSTEM PERMEASE-RELATED"/>
    <property type="match status" value="1"/>
</dbReference>
<dbReference type="GO" id="GO:0005886">
    <property type="term" value="C:plasma membrane"/>
    <property type="evidence" value="ECO:0007669"/>
    <property type="project" value="UniProtKB-SubCell"/>
</dbReference>
<evidence type="ECO:0000313" key="9">
    <source>
        <dbReference type="EMBL" id="SHN42621.1"/>
    </source>
</evidence>
<dbReference type="PROSITE" id="PS50928">
    <property type="entry name" value="ABC_TM1"/>
    <property type="match status" value="1"/>
</dbReference>
<dbReference type="InterPro" id="IPR050901">
    <property type="entry name" value="BP-dep_ABC_trans_perm"/>
</dbReference>
<feature type="transmembrane region" description="Helical" evidence="7">
    <location>
        <begin position="231"/>
        <end position="252"/>
    </location>
</feature>
<feature type="transmembrane region" description="Helical" evidence="7">
    <location>
        <begin position="65"/>
        <end position="86"/>
    </location>
</feature>
<sequence length="266" mass="28225">MKSWGWTAGGILILAVVLFPIYWMVNVSLQPSSGAVETPWVPVDLDFSGYAKAIRDQGGHLMTSLIISLGSVVFSLLIAAPAAYALAHLRIRWAGAVLLGVLLSQMVPGIVVANALYSAYNDLGLLNSIGGLILADSSTGIPFAMLILRAFMGALPREVIEAAWVDGAGPLRTFRSIVLPMSRNALVTAALFTFLFTWGDFLFALTLTTTEDVRPVTLGLYTYIGTFVEDWSSVMATAVLASIPAVVLLAVAQRYVAAGTTAGSLK</sequence>
<dbReference type="SUPFAM" id="SSF161098">
    <property type="entry name" value="MetI-like"/>
    <property type="match status" value="1"/>
</dbReference>
<keyword evidence="2 7" id="KW-0813">Transport</keyword>
<keyword evidence="10" id="KW-1185">Reference proteome</keyword>
<dbReference type="Pfam" id="PF00528">
    <property type="entry name" value="BPD_transp_1"/>
    <property type="match status" value="1"/>
</dbReference>
<evidence type="ECO:0000256" key="5">
    <source>
        <dbReference type="ARBA" id="ARBA00022989"/>
    </source>
</evidence>
<gene>
    <name evidence="9" type="ORF">SAMN05443668_108270</name>
</gene>
<evidence type="ECO:0000313" key="10">
    <source>
        <dbReference type="Proteomes" id="UP000184440"/>
    </source>
</evidence>
<dbReference type="RefSeq" id="WP_073260500.1">
    <property type="nucleotide sequence ID" value="NZ_FRCS01000008.1"/>
</dbReference>
<keyword evidence="5 7" id="KW-1133">Transmembrane helix</keyword>
<proteinExistence type="inferred from homology"/>
<dbReference type="STRING" id="134849.SAMN05443668_108270"/>
<feature type="transmembrane region" description="Helical" evidence="7">
    <location>
        <begin position="129"/>
        <end position="148"/>
    </location>
</feature>
<dbReference type="InterPro" id="IPR035906">
    <property type="entry name" value="MetI-like_sf"/>
</dbReference>
<evidence type="ECO:0000256" key="1">
    <source>
        <dbReference type="ARBA" id="ARBA00004651"/>
    </source>
</evidence>
<dbReference type="PANTHER" id="PTHR32243:SF18">
    <property type="entry name" value="INNER MEMBRANE ABC TRANSPORTER PERMEASE PROTEIN YCJP"/>
    <property type="match status" value="1"/>
</dbReference>
<feature type="domain" description="ABC transmembrane type-1" evidence="8">
    <location>
        <begin position="61"/>
        <end position="252"/>
    </location>
</feature>
<dbReference type="Gene3D" id="1.10.3720.10">
    <property type="entry name" value="MetI-like"/>
    <property type="match status" value="1"/>
</dbReference>
<name>A0A1M7R8Y6_9ACTN</name>
<feature type="transmembrane region" description="Helical" evidence="7">
    <location>
        <begin position="185"/>
        <end position="207"/>
    </location>
</feature>
<accession>A0A1M7R8Y6</accession>
<feature type="transmembrane region" description="Helical" evidence="7">
    <location>
        <begin position="7"/>
        <end position="25"/>
    </location>
</feature>